<dbReference type="PRINTS" id="PR00364">
    <property type="entry name" value="DISEASERSIST"/>
</dbReference>
<dbReference type="SUPFAM" id="SSF46894">
    <property type="entry name" value="C-terminal effector domain of the bipartite response regulators"/>
    <property type="match status" value="1"/>
</dbReference>
<dbReference type="InterPro" id="IPR002182">
    <property type="entry name" value="NB-ARC"/>
</dbReference>
<evidence type="ECO:0000256" key="2">
    <source>
        <dbReference type="PROSITE-ProRule" id="PRU01091"/>
    </source>
</evidence>
<dbReference type="EMBL" id="JAAKZF010000167">
    <property type="protein sequence ID" value="NGO56006.1"/>
    <property type="molecule type" value="Genomic_DNA"/>
</dbReference>
<dbReference type="SUPFAM" id="SSF52540">
    <property type="entry name" value="P-loop containing nucleoside triphosphate hydrolases"/>
    <property type="match status" value="1"/>
</dbReference>
<dbReference type="Proteomes" id="UP001642900">
    <property type="component" value="Unassembled WGS sequence"/>
</dbReference>
<protein>
    <submittedName>
        <fullName evidence="4">Transcriptional regulator</fullName>
    </submittedName>
</protein>
<dbReference type="GO" id="GO:0003677">
    <property type="term" value="F:DNA binding"/>
    <property type="evidence" value="ECO:0007669"/>
    <property type="project" value="UniProtKB-UniRule"/>
</dbReference>
<sequence length="953" mass="103355">MDDCGNPHAKGVFSFGPFCLITTERLLQKGDERVQIGGRALDILIMLVERAGEVISHTDLISRVWPDITVEEANLRVNIAGLRKALGDGRDGARYIANVPGRGYCFVAPVQSWAQGGVSSAAMVGPVRIQTLPVRLERMIGRDETVKTVVAEVASRRFVSIVGPGGVGKTTVALAVAHAMASDFGDAVCFADLSALHDGALVVPAIASSVGCISQTQDSLPRLSAFLADKRILLVLDSCEHVMESVALMTERLFRDGAFVHIVTTTREALRVEGENIHMLQSLDSPRSEVGLTVVEALASSAVQLFMDRAAAGGYRHELSDEEAPIIAGICRQLDGIPLAIEVVASRAGAYGLTGLARLINDRLILHWRGRRSHLRHQTLQVALDWSYNLLSEPEQAIFSTLSVFVGAFTLEMAQAVIDEPDVLEVANVIARLVEKSLVSVSQTGDARSYRLLDTTRAYAAFKLVRRGEENVIARRHALYYAERLAPIRSNILRDRNLSSYSRHVGDIKAALEWSFSTSGDASVGVALGAGAVPLFLGLSMLSECRFWCEQTIRALGEEDRGTKLELALQLSLAISSIYVLGNSDEVGTALERGITLADSLGDSEYQLHLLAGLNLFRTRLADFGGALAAAERYVAVAKEVGRPREIVAAEWMLGASYHLIGNQAAARHSYKIGFERAVAAGISQMHSYGYDHQVRALIGDARALWLCGFPDQAARRAHQGIEVAERQNHPVSLCICLLYVIPVFLWRGDQLIAEDLIERLIACAGKHSLAPYHAGGLGLRGELMLARGRTMLGVEALRTALSTLQEERQYILSFAFSRALAEGLARSGHPAEATTIIDALVADATRGSGTFELPNLLRVQAEVQLAAAPANWPAAEASLIGSLDCAREQSALGWELRSAIALCRLWVDHGRVDEGHHGLAQVYERFSEGFDTADLTEARRWLRAPGVRSSHD</sequence>
<dbReference type="GO" id="GO:0006355">
    <property type="term" value="P:regulation of DNA-templated transcription"/>
    <property type="evidence" value="ECO:0007669"/>
    <property type="project" value="InterPro"/>
</dbReference>
<dbReference type="InterPro" id="IPR016032">
    <property type="entry name" value="Sig_transdc_resp-reg_C-effctor"/>
</dbReference>
<dbReference type="AlphaFoldDB" id="A0A6G4WP77"/>
<name>A0A6G4WP77_9HYPH</name>
<evidence type="ECO:0000259" key="3">
    <source>
        <dbReference type="PROSITE" id="PS51755"/>
    </source>
</evidence>
<dbReference type="Pfam" id="PF25872">
    <property type="entry name" value="HTH_77"/>
    <property type="match status" value="1"/>
</dbReference>
<comment type="caution">
    <text evidence="4">The sequence shown here is derived from an EMBL/GenBank/DDBJ whole genome shotgun (WGS) entry which is preliminary data.</text>
</comment>
<organism evidence="4 5">
    <name type="scientific">Allomesorhizobium camelthorni</name>
    <dbReference type="NCBI Taxonomy" id="475069"/>
    <lineage>
        <taxon>Bacteria</taxon>
        <taxon>Pseudomonadati</taxon>
        <taxon>Pseudomonadota</taxon>
        <taxon>Alphaproteobacteria</taxon>
        <taxon>Hyphomicrobiales</taxon>
        <taxon>Phyllobacteriaceae</taxon>
        <taxon>Allomesorhizobium</taxon>
    </lineage>
</organism>
<dbReference type="InterPro" id="IPR027417">
    <property type="entry name" value="P-loop_NTPase"/>
</dbReference>
<dbReference type="RefSeq" id="WP_165034338.1">
    <property type="nucleotide sequence ID" value="NZ_JAAKZF010000167.1"/>
</dbReference>
<evidence type="ECO:0000313" key="5">
    <source>
        <dbReference type="Proteomes" id="UP001642900"/>
    </source>
</evidence>
<dbReference type="Pfam" id="PF00486">
    <property type="entry name" value="Trans_reg_C"/>
    <property type="match status" value="1"/>
</dbReference>
<feature type="domain" description="OmpR/PhoB-type" evidence="3">
    <location>
        <begin position="10"/>
        <end position="108"/>
    </location>
</feature>
<evidence type="ECO:0000256" key="1">
    <source>
        <dbReference type="ARBA" id="ARBA00023125"/>
    </source>
</evidence>
<dbReference type="InterPro" id="IPR036388">
    <property type="entry name" value="WH-like_DNA-bd_sf"/>
</dbReference>
<dbReference type="InterPro" id="IPR058852">
    <property type="entry name" value="HTH_77"/>
</dbReference>
<dbReference type="InterPro" id="IPR011990">
    <property type="entry name" value="TPR-like_helical_dom_sf"/>
</dbReference>
<dbReference type="Gene3D" id="1.25.40.10">
    <property type="entry name" value="Tetratricopeptide repeat domain"/>
    <property type="match status" value="1"/>
</dbReference>
<feature type="DNA-binding region" description="OmpR/PhoB-type" evidence="2">
    <location>
        <begin position="10"/>
        <end position="108"/>
    </location>
</feature>
<dbReference type="Pfam" id="PF00931">
    <property type="entry name" value="NB-ARC"/>
    <property type="match status" value="1"/>
</dbReference>
<keyword evidence="1 2" id="KW-0238">DNA-binding</keyword>
<gene>
    <name evidence="4" type="ORF">G6N73_34335</name>
</gene>
<dbReference type="Gene3D" id="1.10.10.10">
    <property type="entry name" value="Winged helix-like DNA-binding domain superfamily/Winged helix DNA-binding domain"/>
    <property type="match status" value="2"/>
</dbReference>
<dbReference type="InterPro" id="IPR001867">
    <property type="entry name" value="OmpR/PhoB-type_DNA-bd"/>
</dbReference>
<keyword evidence="5" id="KW-1185">Reference proteome</keyword>
<reference evidence="4 5" key="1">
    <citation type="submission" date="2020-02" db="EMBL/GenBank/DDBJ databases">
        <title>Genome sequence of strain CCNWXJ40-4.</title>
        <authorList>
            <person name="Gao J."/>
            <person name="Sun J."/>
        </authorList>
    </citation>
    <scope>NUCLEOTIDE SEQUENCE [LARGE SCALE GENOMIC DNA]</scope>
    <source>
        <strain evidence="4 5">CCNWXJ 40-4</strain>
    </source>
</reference>
<dbReference type="GO" id="GO:0043531">
    <property type="term" value="F:ADP binding"/>
    <property type="evidence" value="ECO:0007669"/>
    <property type="project" value="InterPro"/>
</dbReference>
<dbReference type="CDD" id="cd00383">
    <property type="entry name" value="trans_reg_C"/>
    <property type="match status" value="1"/>
</dbReference>
<dbReference type="PANTHER" id="PTHR47691:SF3">
    <property type="entry name" value="HTH-TYPE TRANSCRIPTIONAL REGULATOR RV0890C-RELATED"/>
    <property type="match status" value="1"/>
</dbReference>
<dbReference type="PROSITE" id="PS51755">
    <property type="entry name" value="OMPR_PHOB"/>
    <property type="match status" value="1"/>
</dbReference>
<dbReference type="Gene3D" id="3.40.50.300">
    <property type="entry name" value="P-loop containing nucleotide triphosphate hydrolases"/>
    <property type="match status" value="1"/>
</dbReference>
<proteinExistence type="predicted"/>
<dbReference type="SMART" id="SM00862">
    <property type="entry name" value="Trans_reg_C"/>
    <property type="match status" value="1"/>
</dbReference>
<evidence type="ECO:0000313" key="4">
    <source>
        <dbReference type="EMBL" id="NGO56006.1"/>
    </source>
</evidence>
<dbReference type="GO" id="GO:0000160">
    <property type="term" value="P:phosphorelay signal transduction system"/>
    <property type="evidence" value="ECO:0007669"/>
    <property type="project" value="InterPro"/>
</dbReference>
<dbReference type="PANTHER" id="PTHR47691">
    <property type="entry name" value="REGULATOR-RELATED"/>
    <property type="match status" value="1"/>
</dbReference>
<accession>A0A6G4WP77</accession>